<keyword evidence="5" id="KW-1185">Reference proteome</keyword>
<dbReference type="Proteomes" id="UP001259572">
    <property type="component" value="Unassembled WGS sequence"/>
</dbReference>
<organism evidence="4 5">
    <name type="scientific">Sphingosinicella rhizophila</name>
    <dbReference type="NCBI Taxonomy" id="3050082"/>
    <lineage>
        <taxon>Bacteria</taxon>
        <taxon>Pseudomonadati</taxon>
        <taxon>Pseudomonadota</taxon>
        <taxon>Alphaproteobacteria</taxon>
        <taxon>Sphingomonadales</taxon>
        <taxon>Sphingosinicellaceae</taxon>
        <taxon>Sphingosinicella</taxon>
    </lineage>
</organism>
<feature type="compositionally biased region" description="Low complexity" evidence="1">
    <location>
        <begin position="39"/>
        <end position="50"/>
    </location>
</feature>
<name>A0ABU3Q804_9SPHN</name>
<protein>
    <submittedName>
        <fullName evidence="4">Zinc-ribbon domain-containing protein</fullName>
    </submittedName>
</protein>
<dbReference type="EMBL" id="JAVUPU010000005">
    <property type="protein sequence ID" value="MDT9599534.1"/>
    <property type="molecule type" value="Genomic_DNA"/>
</dbReference>
<feature type="transmembrane region" description="Helical" evidence="2">
    <location>
        <begin position="109"/>
        <end position="132"/>
    </location>
</feature>
<proteinExistence type="predicted"/>
<keyword evidence="2" id="KW-0812">Transmembrane</keyword>
<evidence type="ECO:0000313" key="5">
    <source>
        <dbReference type="Proteomes" id="UP001259572"/>
    </source>
</evidence>
<dbReference type="InterPro" id="IPR011723">
    <property type="entry name" value="Znf/thioredoxin_put"/>
</dbReference>
<evidence type="ECO:0000259" key="3">
    <source>
        <dbReference type="Pfam" id="PF13717"/>
    </source>
</evidence>
<dbReference type="NCBIfam" id="TIGR02098">
    <property type="entry name" value="MJ0042_CXXC"/>
    <property type="match status" value="1"/>
</dbReference>
<comment type="caution">
    <text evidence="4">The sequence shown here is derived from an EMBL/GenBank/DDBJ whole genome shotgun (WGS) entry which is preliminary data.</text>
</comment>
<dbReference type="Pfam" id="PF13717">
    <property type="entry name" value="Zn_ribbon_4"/>
    <property type="match status" value="1"/>
</dbReference>
<evidence type="ECO:0000256" key="1">
    <source>
        <dbReference type="SAM" id="MobiDB-lite"/>
    </source>
</evidence>
<evidence type="ECO:0000256" key="2">
    <source>
        <dbReference type="SAM" id="Phobius"/>
    </source>
</evidence>
<keyword evidence="2" id="KW-1133">Transmembrane helix</keyword>
<feature type="domain" description="Zinc finger/thioredoxin putative" evidence="3">
    <location>
        <begin position="1"/>
        <end position="36"/>
    </location>
</feature>
<evidence type="ECO:0000313" key="4">
    <source>
        <dbReference type="EMBL" id="MDT9599534.1"/>
    </source>
</evidence>
<reference evidence="4 5" key="1">
    <citation type="submission" date="2023-05" db="EMBL/GenBank/DDBJ databases">
        <authorList>
            <person name="Guo Y."/>
        </authorList>
    </citation>
    <scope>NUCLEOTIDE SEQUENCE [LARGE SCALE GENOMIC DNA]</scope>
    <source>
        <strain evidence="4 5">GR2756</strain>
    </source>
</reference>
<gene>
    <name evidence="4" type="ORF">RQX22_11290</name>
</gene>
<feature type="region of interest" description="Disordered" evidence="1">
    <location>
        <begin position="39"/>
        <end position="101"/>
    </location>
</feature>
<sequence>MILICPACNTRYAVPDSAVGPTGRQVRCASCKHSWFQPPASQPAAAEPAAFVPPAPTPEPEPENDVPPTAHRPILPPAEPVEPQAEPDDFDAFANEPPFRGRRNPARMWTMIAVVAAILMLAGVGAISYFGIPSIGPATGQSGSPFSIQGRAERQEMASGNELLTVTGRISNLTDQVQRVPPIRAELRDPQGRVVYVWSISAPVTELQPRQSASFNSAEVDVPKGAKALNLTLGPPS</sequence>
<keyword evidence="2" id="KW-0472">Membrane</keyword>
<accession>A0ABU3Q804</accession>
<dbReference type="RefSeq" id="WP_315726547.1">
    <property type="nucleotide sequence ID" value="NZ_JAVUPU010000005.1"/>
</dbReference>